<evidence type="ECO:0008006" key="4">
    <source>
        <dbReference type="Google" id="ProtNLM"/>
    </source>
</evidence>
<evidence type="ECO:0000313" key="3">
    <source>
        <dbReference type="Proteomes" id="UP000660885"/>
    </source>
</evidence>
<dbReference type="EMBL" id="JAETWB010000048">
    <property type="protein sequence ID" value="MBL6082114.1"/>
    <property type="molecule type" value="Genomic_DNA"/>
</dbReference>
<dbReference type="Gene3D" id="3.90.850.10">
    <property type="entry name" value="Fumarylacetoacetase-like, C-terminal domain"/>
    <property type="match status" value="1"/>
</dbReference>
<comment type="caution">
    <text evidence="2">The sequence shown here is derived from an EMBL/GenBank/DDBJ whole genome shotgun (WGS) entry which is preliminary data.</text>
</comment>
<dbReference type="SUPFAM" id="SSF56529">
    <property type="entry name" value="FAH"/>
    <property type="match status" value="1"/>
</dbReference>
<protein>
    <recommendedName>
        <fullName evidence="4">Fumarylacetoacetase-like C-terminal domain-containing protein</fullName>
    </recommendedName>
</protein>
<feature type="compositionally biased region" description="Basic residues" evidence="1">
    <location>
        <begin position="1"/>
        <end position="15"/>
    </location>
</feature>
<sequence length="268" mass="27997">MAVPGMRRRSTWKRRRQEDSPRKRSHCHRRNRPMQDVTRRQAAACLAEAFETGNSLAALPDDLVPDSVAEGDELAALMLEELGLVTCGIRLALGLDGVRLAGPMLEGRLLPDGASLPLAVLRHAQATAALVAVLAEALSENGQGLPAFAAMHPAIDVTGSRFRDPPTSLGLLVADLCGLGHVAAGRRGTLPASSVAVTLAAARRRPRGTIVDLQAALALAVNAARQSGGLPAGAVLVVTGLSPAVRPEAGLSLTARFAELGRARFNFV</sequence>
<keyword evidence="3" id="KW-1185">Reference proteome</keyword>
<accession>A0ABS1UBP9</accession>
<name>A0ABS1UBP9_9PROT</name>
<gene>
    <name evidence="2" type="ORF">JMJ56_29485</name>
</gene>
<dbReference type="Proteomes" id="UP000660885">
    <property type="component" value="Unassembled WGS sequence"/>
</dbReference>
<evidence type="ECO:0000313" key="2">
    <source>
        <dbReference type="EMBL" id="MBL6082114.1"/>
    </source>
</evidence>
<organism evidence="2 3">
    <name type="scientific">Belnapia arida</name>
    <dbReference type="NCBI Taxonomy" id="2804533"/>
    <lineage>
        <taxon>Bacteria</taxon>
        <taxon>Pseudomonadati</taxon>
        <taxon>Pseudomonadota</taxon>
        <taxon>Alphaproteobacteria</taxon>
        <taxon>Acetobacterales</taxon>
        <taxon>Roseomonadaceae</taxon>
        <taxon>Belnapia</taxon>
    </lineage>
</organism>
<evidence type="ECO:0000256" key="1">
    <source>
        <dbReference type="SAM" id="MobiDB-lite"/>
    </source>
</evidence>
<feature type="compositionally biased region" description="Basic residues" evidence="1">
    <location>
        <begin position="23"/>
        <end position="32"/>
    </location>
</feature>
<proteinExistence type="predicted"/>
<reference evidence="2 3" key="1">
    <citation type="submission" date="2021-01" db="EMBL/GenBank/DDBJ databases">
        <title>Belnapia mucosa sp. nov. and Belnapia arida sp. nov., isolated from the Tabernas Desert (Almeria, Spain).</title>
        <authorList>
            <person name="Molina-Menor E."/>
            <person name="Vidal-Verdu A."/>
            <person name="Calonge A."/>
            <person name="Satari L."/>
            <person name="Pereto J."/>
            <person name="Porcar M."/>
        </authorList>
    </citation>
    <scope>NUCLEOTIDE SEQUENCE [LARGE SCALE GENOMIC DNA]</scope>
    <source>
        <strain evidence="2 3">T18</strain>
    </source>
</reference>
<dbReference type="InterPro" id="IPR036663">
    <property type="entry name" value="Fumarylacetoacetase_C_sf"/>
</dbReference>
<feature type="region of interest" description="Disordered" evidence="1">
    <location>
        <begin position="1"/>
        <end position="38"/>
    </location>
</feature>